<dbReference type="OrthoDB" id="1935963at2"/>
<comment type="caution">
    <text evidence="1">The sequence shown here is derived from an EMBL/GenBank/DDBJ whole genome shotgun (WGS) entry which is preliminary data.</text>
</comment>
<evidence type="ECO:0000313" key="1">
    <source>
        <dbReference type="EMBL" id="KZL89475.1"/>
    </source>
</evidence>
<organism evidence="1 2">
    <name type="scientific">Clostridium magnum DSM 2767</name>
    <dbReference type="NCBI Taxonomy" id="1121326"/>
    <lineage>
        <taxon>Bacteria</taxon>
        <taxon>Bacillati</taxon>
        <taxon>Bacillota</taxon>
        <taxon>Clostridia</taxon>
        <taxon>Eubacteriales</taxon>
        <taxon>Clostridiaceae</taxon>
        <taxon>Clostridium</taxon>
    </lineage>
</organism>
<dbReference type="Pfam" id="PF13315">
    <property type="entry name" value="DUF4085"/>
    <property type="match status" value="1"/>
</dbReference>
<evidence type="ECO:0000313" key="2">
    <source>
        <dbReference type="Proteomes" id="UP000076603"/>
    </source>
</evidence>
<dbReference type="InterPro" id="IPR025144">
    <property type="entry name" value="DUF4085"/>
</dbReference>
<name>A0A161WCR7_9CLOT</name>
<reference evidence="1 2" key="1">
    <citation type="submission" date="2016-04" db="EMBL/GenBank/DDBJ databases">
        <title>Genome sequence of Clostridium magnum DSM 2767.</title>
        <authorList>
            <person name="Poehlein A."/>
            <person name="Uhlig R."/>
            <person name="Fischer R."/>
            <person name="Bahl H."/>
            <person name="Daniel R."/>
        </authorList>
    </citation>
    <scope>NUCLEOTIDE SEQUENCE [LARGE SCALE GENOMIC DNA]</scope>
    <source>
        <strain evidence="1 2">DSM 2767</strain>
    </source>
</reference>
<proteinExistence type="predicted"/>
<gene>
    <name evidence="1" type="ORF">CLMAG_49640</name>
</gene>
<sequence length="267" mass="31644">MRESKYAINFTNKIKNFLVEGTEDMKFFTRQLYEQMQVWSFLTNLLNEDDNDNEEIKKFYQEQGKDYEVEQRHIYEENYKEIKHFLLEYLPESLESIILNELSVYGKMLSESSIMEMKKYIDNFSNLMFDDSDINVGKTYSKYYKSIENSLPEDIRSLNEKYNFHDSQITYFDYSGENKIIIKLSCEGSFLSNGGSAVLTFSDIKSVELSDNYVGNWWLWNETHLSDIGNFDFQALFHNYDDNGRHSLNELRIIADKVSLEFLDTDS</sequence>
<accession>A0A161WCR7</accession>
<dbReference type="PATRIC" id="fig|1121326.3.peg.5029"/>
<evidence type="ECO:0008006" key="3">
    <source>
        <dbReference type="Google" id="ProtNLM"/>
    </source>
</evidence>
<dbReference type="EMBL" id="LWAE01000008">
    <property type="protein sequence ID" value="KZL89475.1"/>
    <property type="molecule type" value="Genomic_DNA"/>
</dbReference>
<keyword evidence="2" id="KW-1185">Reference proteome</keyword>
<dbReference type="Proteomes" id="UP000076603">
    <property type="component" value="Unassembled WGS sequence"/>
</dbReference>
<protein>
    <recommendedName>
        <fullName evidence="3">DUF4085 domain-containing protein</fullName>
    </recommendedName>
</protein>
<dbReference type="AlphaFoldDB" id="A0A161WCR7"/>